<organism evidence="2 3">
    <name type="scientific">Clostridium intestinale DSM 6191</name>
    <dbReference type="NCBI Taxonomy" id="1121320"/>
    <lineage>
        <taxon>Bacteria</taxon>
        <taxon>Bacillati</taxon>
        <taxon>Bacillota</taxon>
        <taxon>Clostridia</taxon>
        <taxon>Eubacteriales</taxon>
        <taxon>Clostridiaceae</taxon>
        <taxon>Clostridium</taxon>
    </lineage>
</organism>
<name>A0A1M6E368_9CLOT</name>
<evidence type="ECO:0000313" key="2">
    <source>
        <dbReference type="EMBL" id="SHI79845.1"/>
    </source>
</evidence>
<reference evidence="2 3" key="1">
    <citation type="submission" date="2016-11" db="EMBL/GenBank/DDBJ databases">
        <authorList>
            <person name="Jaros S."/>
            <person name="Januszkiewicz K."/>
            <person name="Wedrychowicz H."/>
        </authorList>
    </citation>
    <scope>NUCLEOTIDE SEQUENCE [LARGE SCALE GENOMIC DNA]</scope>
    <source>
        <strain evidence="2 3">DSM 6191</strain>
    </source>
</reference>
<keyword evidence="1" id="KW-0812">Transmembrane</keyword>
<accession>A0A1M6E368</accession>
<dbReference type="EMBL" id="FQXU01000020">
    <property type="protein sequence ID" value="SHI79845.1"/>
    <property type="molecule type" value="Genomic_DNA"/>
</dbReference>
<evidence type="ECO:0000313" key="3">
    <source>
        <dbReference type="Proteomes" id="UP000184241"/>
    </source>
</evidence>
<keyword evidence="1" id="KW-1133">Transmembrane helix</keyword>
<proteinExistence type="predicted"/>
<dbReference type="AlphaFoldDB" id="A0A1M6E368"/>
<sequence>MKILLEILGILSMLTIMFVAIWGFIVAKQTYAQMKYQNYLLEKLTQNIYMLVQNNVSISCNGSKKTNEIHDDSNL</sequence>
<evidence type="ECO:0000256" key="1">
    <source>
        <dbReference type="SAM" id="Phobius"/>
    </source>
</evidence>
<keyword evidence="1" id="KW-0472">Membrane</keyword>
<feature type="transmembrane region" description="Helical" evidence="1">
    <location>
        <begin position="6"/>
        <end position="27"/>
    </location>
</feature>
<dbReference type="RefSeq" id="WP_021800414.1">
    <property type="nucleotide sequence ID" value="NZ_FQXU01000020.1"/>
</dbReference>
<gene>
    <name evidence="2" type="ORF">SAMN02745941_04372</name>
</gene>
<protein>
    <submittedName>
        <fullName evidence="2">Uncharacterized protein</fullName>
    </submittedName>
</protein>
<dbReference type="Proteomes" id="UP000184241">
    <property type="component" value="Unassembled WGS sequence"/>
</dbReference>